<comment type="similarity">
    <text evidence="1">Belongs to the LysR transcriptional regulatory family.</text>
</comment>
<feature type="domain" description="HTH lysR-type" evidence="5">
    <location>
        <begin position="1"/>
        <end position="58"/>
    </location>
</feature>
<sequence>MDVETMRTFLSVARNHSISRAAQELFATQPTISLRIKRMESELGFAVFSRSWRGVELTLQGRHILPTIADHLIRLQTATTMAQQDGGHSGTSSILDAHAAPDSVGVDEWVVGEGISGLVRELGTLEGVHLSVTDSARLQAMVSHGVCTRGITYSTPAPQGWAAQETVLWVEPLAIVYPRGEFLDQSHTTESLRGFFTSRKFILMDDPIFTHHAGITGPMLESIDPAGTTVVDHTSIMASLCTLPGHATIVPAGLCRRKPAFAQPGLEWSVLDPSWGQLPVVMIENGADPTPAEQGIDAAILSWARDESRDESPVKR</sequence>
<dbReference type="PANTHER" id="PTHR30126:SF40">
    <property type="entry name" value="HTH-TYPE TRANSCRIPTIONAL REGULATOR GLTR"/>
    <property type="match status" value="1"/>
</dbReference>
<organism evidence="6 7">
    <name type="scientific">Citricoccus alkalitolerans</name>
    <dbReference type="NCBI Taxonomy" id="246603"/>
    <lineage>
        <taxon>Bacteria</taxon>
        <taxon>Bacillati</taxon>
        <taxon>Actinomycetota</taxon>
        <taxon>Actinomycetes</taxon>
        <taxon>Micrococcales</taxon>
        <taxon>Micrococcaceae</taxon>
        <taxon>Citricoccus</taxon>
    </lineage>
</organism>
<evidence type="ECO:0000256" key="2">
    <source>
        <dbReference type="ARBA" id="ARBA00023015"/>
    </source>
</evidence>
<evidence type="ECO:0000256" key="3">
    <source>
        <dbReference type="ARBA" id="ARBA00023125"/>
    </source>
</evidence>
<dbReference type="PROSITE" id="PS50931">
    <property type="entry name" value="HTH_LYSR"/>
    <property type="match status" value="1"/>
</dbReference>
<dbReference type="InterPro" id="IPR000847">
    <property type="entry name" value="LysR_HTH_N"/>
</dbReference>
<keyword evidence="2" id="KW-0805">Transcription regulation</keyword>
<dbReference type="SUPFAM" id="SSF46785">
    <property type="entry name" value="Winged helix' DNA-binding domain"/>
    <property type="match status" value="1"/>
</dbReference>
<dbReference type="InterPro" id="IPR036388">
    <property type="entry name" value="WH-like_DNA-bd_sf"/>
</dbReference>
<dbReference type="PANTHER" id="PTHR30126">
    <property type="entry name" value="HTH-TYPE TRANSCRIPTIONAL REGULATOR"/>
    <property type="match status" value="1"/>
</dbReference>
<dbReference type="Proteomes" id="UP001595965">
    <property type="component" value="Unassembled WGS sequence"/>
</dbReference>
<evidence type="ECO:0000256" key="4">
    <source>
        <dbReference type="ARBA" id="ARBA00023163"/>
    </source>
</evidence>
<dbReference type="PRINTS" id="PR00039">
    <property type="entry name" value="HTHLYSR"/>
</dbReference>
<accession>A0ABV8XS75</accession>
<keyword evidence="4" id="KW-0804">Transcription</keyword>
<evidence type="ECO:0000313" key="7">
    <source>
        <dbReference type="Proteomes" id="UP001595965"/>
    </source>
</evidence>
<evidence type="ECO:0000256" key="1">
    <source>
        <dbReference type="ARBA" id="ARBA00009437"/>
    </source>
</evidence>
<comment type="caution">
    <text evidence="6">The sequence shown here is derived from an EMBL/GenBank/DDBJ whole genome shotgun (WGS) entry which is preliminary data.</text>
</comment>
<dbReference type="RefSeq" id="WP_344230130.1">
    <property type="nucleotide sequence ID" value="NZ_BAAALH010000002.1"/>
</dbReference>
<protein>
    <submittedName>
        <fullName evidence="6">LysR family transcriptional regulator</fullName>
    </submittedName>
</protein>
<name>A0ABV8XS75_9MICC</name>
<dbReference type="EMBL" id="JBHSEN010000001">
    <property type="protein sequence ID" value="MFC4428409.1"/>
    <property type="molecule type" value="Genomic_DNA"/>
</dbReference>
<proteinExistence type="inferred from homology"/>
<dbReference type="Pfam" id="PF00126">
    <property type="entry name" value="HTH_1"/>
    <property type="match status" value="1"/>
</dbReference>
<gene>
    <name evidence="6" type="ORF">ACFO0K_01790</name>
</gene>
<evidence type="ECO:0000313" key="6">
    <source>
        <dbReference type="EMBL" id="MFC4428409.1"/>
    </source>
</evidence>
<dbReference type="InterPro" id="IPR036390">
    <property type="entry name" value="WH_DNA-bd_sf"/>
</dbReference>
<keyword evidence="7" id="KW-1185">Reference proteome</keyword>
<dbReference type="Gene3D" id="1.10.10.10">
    <property type="entry name" value="Winged helix-like DNA-binding domain superfamily/Winged helix DNA-binding domain"/>
    <property type="match status" value="1"/>
</dbReference>
<evidence type="ECO:0000259" key="5">
    <source>
        <dbReference type="PROSITE" id="PS50931"/>
    </source>
</evidence>
<reference evidence="7" key="1">
    <citation type="journal article" date="2019" name="Int. J. Syst. Evol. Microbiol.">
        <title>The Global Catalogue of Microorganisms (GCM) 10K type strain sequencing project: providing services to taxonomists for standard genome sequencing and annotation.</title>
        <authorList>
            <consortium name="The Broad Institute Genomics Platform"/>
            <consortium name="The Broad Institute Genome Sequencing Center for Infectious Disease"/>
            <person name="Wu L."/>
            <person name="Ma J."/>
        </authorList>
    </citation>
    <scope>NUCLEOTIDE SEQUENCE [LARGE SCALE GENOMIC DNA]</scope>
    <source>
        <strain evidence="7">CGMCC 1.12125</strain>
    </source>
</reference>
<keyword evidence="3" id="KW-0238">DNA-binding</keyword>